<evidence type="ECO:0000256" key="1">
    <source>
        <dbReference type="SAM" id="MobiDB-lite"/>
    </source>
</evidence>
<reference evidence="2 3" key="1">
    <citation type="journal article" date="2015" name="Genome Biol.">
        <title>Comparative genomics of Steinernema reveals deeply conserved gene regulatory networks.</title>
        <authorList>
            <person name="Dillman A.R."/>
            <person name="Macchietto M."/>
            <person name="Porter C.F."/>
            <person name="Rogers A."/>
            <person name="Williams B."/>
            <person name="Antoshechkin I."/>
            <person name="Lee M.M."/>
            <person name="Goodwin Z."/>
            <person name="Lu X."/>
            <person name="Lewis E.E."/>
            <person name="Goodrich-Blair H."/>
            <person name="Stock S.P."/>
            <person name="Adams B.J."/>
            <person name="Sternberg P.W."/>
            <person name="Mortazavi A."/>
        </authorList>
    </citation>
    <scope>NUCLEOTIDE SEQUENCE [LARGE SCALE GENOMIC DNA]</scope>
    <source>
        <strain evidence="2 3">ALL</strain>
    </source>
</reference>
<proteinExistence type="predicted"/>
<comment type="caution">
    <text evidence="2">The sequence shown here is derived from an EMBL/GenBank/DDBJ whole genome shotgun (WGS) entry which is preliminary data.</text>
</comment>
<accession>A0A4U8V0Z3</accession>
<sequence length="77" mass="8605">MRQARSGSLARFVSATLIPTTRPQAKAILLEMVIRSKGFLSRHGMPAPPSYESHNQLQNREFHNRISTRGTLSTDAL</sequence>
<feature type="compositionally biased region" description="Polar residues" evidence="1">
    <location>
        <begin position="52"/>
        <end position="77"/>
    </location>
</feature>
<dbReference type="Proteomes" id="UP000298663">
    <property type="component" value="Unassembled WGS sequence"/>
</dbReference>
<protein>
    <submittedName>
        <fullName evidence="2">Uncharacterized protein</fullName>
    </submittedName>
</protein>
<evidence type="ECO:0000313" key="2">
    <source>
        <dbReference type="EMBL" id="TMS37928.1"/>
    </source>
</evidence>
<feature type="region of interest" description="Disordered" evidence="1">
    <location>
        <begin position="43"/>
        <end position="77"/>
    </location>
</feature>
<organism evidence="2 3">
    <name type="scientific">Steinernema carpocapsae</name>
    <name type="common">Entomopathogenic nematode</name>
    <dbReference type="NCBI Taxonomy" id="34508"/>
    <lineage>
        <taxon>Eukaryota</taxon>
        <taxon>Metazoa</taxon>
        <taxon>Ecdysozoa</taxon>
        <taxon>Nematoda</taxon>
        <taxon>Chromadorea</taxon>
        <taxon>Rhabditida</taxon>
        <taxon>Tylenchina</taxon>
        <taxon>Panagrolaimomorpha</taxon>
        <taxon>Strongyloidoidea</taxon>
        <taxon>Steinernematidae</taxon>
        <taxon>Steinernema</taxon>
    </lineage>
</organism>
<keyword evidence="3" id="KW-1185">Reference proteome</keyword>
<evidence type="ECO:0000313" key="3">
    <source>
        <dbReference type="Proteomes" id="UP000298663"/>
    </source>
</evidence>
<dbReference type="EMBL" id="AZBU02000001">
    <property type="protein sequence ID" value="TMS37928.1"/>
    <property type="molecule type" value="Genomic_DNA"/>
</dbReference>
<reference evidence="2 3" key="2">
    <citation type="journal article" date="2019" name="G3 (Bethesda)">
        <title>Hybrid Assembly of the Genome of the Entomopathogenic Nematode Steinernema carpocapsae Identifies the X-Chromosome.</title>
        <authorList>
            <person name="Serra L."/>
            <person name="Macchietto M."/>
            <person name="Macias-Munoz A."/>
            <person name="McGill C.J."/>
            <person name="Rodriguez I.M."/>
            <person name="Rodriguez B."/>
            <person name="Murad R."/>
            <person name="Mortazavi A."/>
        </authorList>
    </citation>
    <scope>NUCLEOTIDE SEQUENCE [LARGE SCALE GENOMIC DNA]</scope>
    <source>
        <strain evidence="2 3">ALL</strain>
    </source>
</reference>
<dbReference type="AlphaFoldDB" id="A0A4U8V0Z3"/>
<gene>
    <name evidence="2" type="ORF">L596_004761</name>
</gene>
<name>A0A4U8V0Z3_STECR</name>